<keyword evidence="8" id="KW-0560">Oxidoreductase</keyword>
<dbReference type="FunCoup" id="E4XQ65">
    <property type="interactions" value="223"/>
</dbReference>
<evidence type="ECO:0000256" key="12">
    <source>
        <dbReference type="ARBA" id="ARBA00065219"/>
    </source>
</evidence>
<dbReference type="EMBL" id="FN653100">
    <property type="protein sequence ID" value="CBY11951.1"/>
    <property type="molecule type" value="Genomic_DNA"/>
</dbReference>
<evidence type="ECO:0000256" key="15">
    <source>
        <dbReference type="ARBA" id="ARBA00077964"/>
    </source>
</evidence>
<keyword evidence="5" id="KW-0809">Transit peptide</keyword>
<evidence type="ECO:0000313" key="18">
    <source>
        <dbReference type="Proteomes" id="UP000001307"/>
    </source>
</evidence>
<dbReference type="Proteomes" id="UP000001307">
    <property type="component" value="Unassembled WGS sequence"/>
</dbReference>
<dbReference type="GO" id="GO:0046872">
    <property type="term" value="F:metal ion binding"/>
    <property type="evidence" value="ECO:0007669"/>
    <property type="project" value="UniProtKB-KW"/>
</dbReference>
<keyword evidence="18" id="KW-1185">Reference proteome</keyword>
<dbReference type="CDD" id="cd07724">
    <property type="entry name" value="POD-like_MBL-fold"/>
    <property type="match status" value="1"/>
</dbReference>
<evidence type="ECO:0000256" key="9">
    <source>
        <dbReference type="ARBA" id="ARBA00023004"/>
    </source>
</evidence>
<evidence type="ECO:0000259" key="16">
    <source>
        <dbReference type="SMART" id="SM00849"/>
    </source>
</evidence>
<gene>
    <name evidence="17" type="ORF">GSOID_T00017360001</name>
</gene>
<comment type="catalytic activity">
    <reaction evidence="11">
        <text>S-sulfanylglutathione + O2 + H2O = sulfite + glutathione + 2 H(+)</text>
        <dbReference type="Rhea" id="RHEA:12981"/>
        <dbReference type="ChEBI" id="CHEBI:15377"/>
        <dbReference type="ChEBI" id="CHEBI:15378"/>
        <dbReference type="ChEBI" id="CHEBI:15379"/>
        <dbReference type="ChEBI" id="CHEBI:17359"/>
        <dbReference type="ChEBI" id="CHEBI:57925"/>
        <dbReference type="ChEBI" id="CHEBI:58905"/>
        <dbReference type="EC" id="1.13.11.18"/>
    </reaction>
</comment>
<dbReference type="GO" id="GO:0070813">
    <property type="term" value="P:hydrogen sulfide metabolic process"/>
    <property type="evidence" value="ECO:0007669"/>
    <property type="project" value="TreeGrafter"/>
</dbReference>
<evidence type="ECO:0000256" key="7">
    <source>
        <dbReference type="ARBA" id="ARBA00022990"/>
    </source>
</evidence>
<comment type="subcellular location">
    <subcellularLocation>
        <location evidence="2">Mitochondrion</location>
    </subcellularLocation>
</comment>
<evidence type="ECO:0000256" key="13">
    <source>
        <dbReference type="ARBA" id="ARBA00066686"/>
    </source>
</evidence>
<dbReference type="SMART" id="SM00849">
    <property type="entry name" value="Lactamase_B"/>
    <property type="match status" value="1"/>
</dbReference>
<dbReference type="GO" id="GO:0005739">
    <property type="term" value="C:mitochondrion"/>
    <property type="evidence" value="ECO:0007669"/>
    <property type="project" value="UniProtKB-SubCell"/>
</dbReference>
<organism evidence="17">
    <name type="scientific">Oikopleura dioica</name>
    <name type="common">Tunicate</name>
    <dbReference type="NCBI Taxonomy" id="34765"/>
    <lineage>
        <taxon>Eukaryota</taxon>
        <taxon>Metazoa</taxon>
        <taxon>Chordata</taxon>
        <taxon>Tunicata</taxon>
        <taxon>Appendicularia</taxon>
        <taxon>Copelata</taxon>
        <taxon>Oikopleuridae</taxon>
        <taxon>Oikopleura</taxon>
    </lineage>
</organism>
<evidence type="ECO:0000256" key="11">
    <source>
        <dbReference type="ARBA" id="ARBA00050990"/>
    </source>
</evidence>
<evidence type="ECO:0000313" key="17">
    <source>
        <dbReference type="EMBL" id="CBY11951.1"/>
    </source>
</evidence>
<dbReference type="InParanoid" id="E4XQ65"/>
<reference evidence="17" key="1">
    <citation type="journal article" date="2010" name="Science">
        <title>Plasticity of animal genome architecture unmasked by rapid evolution of a pelagic tunicate.</title>
        <authorList>
            <person name="Denoeud F."/>
            <person name="Henriet S."/>
            <person name="Mungpakdee S."/>
            <person name="Aury J.M."/>
            <person name="Da Silva C."/>
            <person name="Brinkmann H."/>
            <person name="Mikhaleva J."/>
            <person name="Olsen L.C."/>
            <person name="Jubin C."/>
            <person name="Canestro C."/>
            <person name="Bouquet J.M."/>
            <person name="Danks G."/>
            <person name="Poulain J."/>
            <person name="Campsteijn C."/>
            <person name="Adamski M."/>
            <person name="Cross I."/>
            <person name="Yadetie F."/>
            <person name="Muffato M."/>
            <person name="Louis A."/>
            <person name="Butcher S."/>
            <person name="Tsagkogeorga G."/>
            <person name="Konrad A."/>
            <person name="Singh S."/>
            <person name="Jensen M.F."/>
            <person name="Cong E.H."/>
            <person name="Eikeseth-Otteraa H."/>
            <person name="Noel B."/>
            <person name="Anthouard V."/>
            <person name="Porcel B.M."/>
            <person name="Kachouri-Lafond R."/>
            <person name="Nishino A."/>
            <person name="Ugolini M."/>
            <person name="Chourrout P."/>
            <person name="Nishida H."/>
            <person name="Aasland R."/>
            <person name="Huzurbazar S."/>
            <person name="Westhof E."/>
            <person name="Delsuc F."/>
            <person name="Lehrach H."/>
            <person name="Reinhardt R."/>
            <person name="Weissenbach J."/>
            <person name="Roy S.W."/>
            <person name="Artiguenave F."/>
            <person name="Postlethwait J.H."/>
            <person name="Manak J.R."/>
            <person name="Thompson E.M."/>
            <person name="Jaillon O."/>
            <person name="Du Pasquier L."/>
            <person name="Boudinot P."/>
            <person name="Liberles D.A."/>
            <person name="Volff J.N."/>
            <person name="Philippe H."/>
            <person name="Lenhard B."/>
            <person name="Roest Crollius H."/>
            <person name="Wincker P."/>
            <person name="Chourrout D."/>
        </authorList>
    </citation>
    <scope>NUCLEOTIDE SEQUENCE [LARGE SCALE GENOMIC DNA]</scope>
</reference>
<dbReference type="EC" id="1.13.11.18" evidence="13"/>
<dbReference type="InterPro" id="IPR036866">
    <property type="entry name" value="RibonucZ/Hydroxyglut_hydro"/>
</dbReference>
<feature type="domain" description="Metallo-beta-lactamase" evidence="16">
    <location>
        <begin position="16"/>
        <end position="177"/>
    </location>
</feature>
<keyword evidence="4" id="KW-0479">Metal-binding</keyword>
<dbReference type="Pfam" id="PF00753">
    <property type="entry name" value="Lactamase_B"/>
    <property type="match status" value="1"/>
</dbReference>
<keyword evidence="10" id="KW-0496">Mitochondrion</keyword>
<dbReference type="InterPro" id="IPR001279">
    <property type="entry name" value="Metallo-B-lactamas"/>
</dbReference>
<dbReference type="FunFam" id="3.60.15.10:FF:000013">
    <property type="entry name" value="Persulfide dioxygenase ETHE1, mitochondrial"/>
    <property type="match status" value="1"/>
</dbReference>
<dbReference type="InterPro" id="IPR044528">
    <property type="entry name" value="POD-like_MBL-fold"/>
</dbReference>
<evidence type="ECO:0000256" key="4">
    <source>
        <dbReference type="ARBA" id="ARBA00022723"/>
    </source>
</evidence>
<dbReference type="Gene3D" id="3.60.15.10">
    <property type="entry name" value="Ribonuclease Z/Hydroxyacylglutathione hydrolase-like"/>
    <property type="match status" value="1"/>
</dbReference>
<proteinExistence type="inferred from homology"/>
<accession>E4XQ65</accession>
<dbReference type="PANTHER" id="PTHR43084:SF1">
    <property type="entry name" value="PERSULFIDE DIOXYGENASE ETHE1, MITOCHONDRIAL"/>
    <property type="match status" value="1"/>
</dbReference>
<dbReference type="GO" id="GO:0006749">
    <property type="term" value="P:glutathione metabolic process"/>
    <property type="evidence" value="ECO:0007669"/>
    <property type="project" value="InterPro"/>
</dbReference>
<dbReference type="OrthoDB" id="449487at2759"/>
<name>E4XQ65_OIKDI</name>
<keyword evidence="9" id="KW-0408">Iron</keyword>
<sequence length="234" mass="26038">MSDKVVFRQLFEKESSTFTYILGCKRTKQAIIIDPVDVTVERDAKLLNELGLKLAKAVNTHVHADHVTGTHLLRSHFEELKTGLGSANVAKSDEKFEHSHKIEVGDISLEVRHTPGHTNGCVTYVDHEGGAAFTGDTLLIRGCGRTDFQEGCSKTLYNSVQTQIFSLPEHFSIYPAHDYRGNTSSSVQEEKQFNPRLTKSESEFVGIMENLGLSYPKMIDKALPWNLNCGVDPS</sequence>
<evidence type="ECO:0000256" key="10">
    <source>
        <dbReference type="ARBA" id="ARBA00023128"/>
    </source>
</evidence>
<keyword evidence="6" id="KW-0223">Dioxygenase</keyword>
<dbReference type="GO" id="GO:0050313">
    <property type="term" value="F:sulfur dioxygenase activity"/>
    <property type="evidence" value="ECO:0007669"/>
    <property type="project" value="UniProtKB-EC"/>
</dbReference>
<comment type="subunit">
    <text evidence="12">Homodimer. Monomer. Interacts with TST. May interact with RELA.</text>
</comment>
<dbReference type="InterPro" id="IPR051682">
    <property type="entry name" value="Mito_Persulfide_Diox"/>
</dbReference>
<evidence type="ECO:0000256" key="1">
    <source>
        <dbReference type="ARBA" id="ARBA00001954"/>
    </source>
</evidence>
<comment type="similarity">
    <text evidence="3">Belongs to the metallo-beta-lactamase superfamily. Glyoxalase II family.</text>
</comment>
<evidence type="ECO:0000256" key="5">
    <source>
        <dbReference type="ARBA" id="ARBA00022946"/>
    </source>
</evidence>
<dbReference type="SUPFAM" id="SSF56281">
    <property type="entry name" value="Metallo-hydrolase/oxidoreductase"/>
    <property type="match status" value="1"/>
</dbReference>
<evidence type="ECO:0000256" key="6">
    <source>
        <dbReference type="ARBA" id="ARBA00022964"/>
    </source>
</evidence>
<keyword evidence="7" id="KW-0007">Acetylation</keyword>
<evidence type="ECO:0000256" key="2">
    <source>
        <dbReference type="ARBA" id="ARBA00004173"/>
    </source>
</evidence>
<dbReference type="AlphaFoldDB" id="E4XQ65"/>
<dbReference type="PANTHER" id="PTHR43084">
    <property type="entry name" value="PERSULFIDE DIOXYGENASE ETHE1"/>
    <property type="match status" value="1"/>
</dbReference>
<protein>
    <recommendedName>
        <fullName evidence="14">Persulfide dioxygenase ETHE1, mitochondrial</fullName>
        <ecNumber evidence="13">1.13.11.18</ecNumber>
    </recommendedName>
    <alternativeName>
        <fullName evidence="15">Sulfur dioxygenase ETHE1</fullName>
    </alternativeName>
</protein>
<comment type="cofactor">
    <cofactor evidence="1">
        <name>Fe(2+)</name>
        <dbReference type="ChEBI" id="CHEBI:29033"/>
    </cofactor>
</comment>
<evidence type="ECO:0000256" key="8">
    <source>
        <dbReference type="ARBA" id="ARBA00023002"/>
    </source>
</evidence>
<evidence type="ECO:0000256" key="14">
    <source>
        <dbReference type="ARBA" id="ARBA00067300"/>
    </source>
</evidence>
<evidence type="ECO:0000256" key="3">
    <source>
        <dbReference type="ARBA" id="ARBA00006759"/>
    </source>
</evidence>